<accession>A0A6J5MB78</accession>
<proteinExistence type="predicted"/>
<reference evidence="1" key="1">
    <citation type="submission" date="2020-04" db="EMBL/GenBank/DDBJ databases">
        <authorList>
            <person name="Chiriac C."/>
            <person name="Salcher M."/>
            <person name="Ghai R."/>
            <person name="Kavagutti S V."/>
        </authorList>
    </citation>
    <scope>NUCLEOTIDE SEQUENCE</scope>
</reference>
<gene>
    <name evidence="1" type="ORF">UFOVP439_22</name>
</gene>
<name>A0A6J5MB78_9CAUD</name>
<organism evidence="1">
    <name type="scientific">uncultured Caudovirales phage</name>
    <dbReference type="NCBI Taxonomy" id="2100421"/>
    <lineage>
        <taxon>Viruses</taxon>
        <taxon>Duplodnaviria</taxon>
        <taxon>Heunggongvirae</taxon>
        <taxon>Uroviricota</taxon>
        <taxon>Caudoviricetes</taxon>
        <taxon>Peduoviridae</taxon>
        <taxon>Maltschvirus</taxon>
        <taxon>Maltschvirus maltsch</taxon>
    </lineage>
</organism>
<protein>
    <submittedName>
        <fullName evidence="1">Uncharacterized protein</fullName>
    </submittedName>
</protein>
<sequence length="413" mass="45319">MTWLPEWRITVGTTVYTNVTGVNLTTGRIDIDRQCQAGYARMDIINSTNALFDIDVTDSLTLELKDSDGDYVVVFGGTVSDFSTSVRSPEESGYVTLGTILAVGALAKLPKAIYTDSVAHGLDGEQIAIILQELLINEWQEVAPSLQWEDYDPTTTWANAENVGLGEIDSGLYQMDNLSAADRNTQTLVQQIADSALGNLYEDKQGRISYADADHRSNYLAANGSTQLDGNYASPASVKSILQVGKIRNSEIVRYGNDYGSTYSATDDASVTTYGRYQRTFDSNIRYLADITDIITRDLALRATPRTQLDQITFRLDNPLMPDALRDDLINLFFGEPVVITNLPFNMFEGYFSGFVEGISIRANASFVDATIYVSPTDFSLIAPTWATVIPTNTIWSGVNGTLQWSKAIGALT</sequence>
<evidence type="ECO:0000313" key="1">
    <source>
        <dbReference type="EMBL" id="CAB4142236.1"/>
    </source>
</evidence>
<dbReference type="EMBL" id="LR796407">
    <property type="protein sequence ID" value="CAB4142236.1"/>
    <property type="molecule type" value="Genomic_DNA"/>
</dbReference>